<dbReference type="GO" id="GO:0009247">
    <property type="term" value="P:glycolipid biosynthetic process"/>
    <property type="evidence" value="ECO:0007669"/>
    <property type="project" value="UniProtKB-ARBA"/>
</dbReference>
<dbReference type="GO" id="GO:0016746">
    <property type="term" value="F:acyltransferase activity"/>
    <property type="evidence" value="ECO:0007669"/>
    <property type="project" value="UniProtKB-KW"/>
</dbReference>
<dbReference type="PANTHER" id="PTHR30606">
    <property type="entry name" value="LIPID A BIOSYNTHESIS LAUROYL ACYLTRANSFERASE"/>
    <property type="match status" value="1"/>
</dbReference>
<gene>
    <name evidence="8" type="ORF">HMPREF1418_01282</name>
</gene>
<comment type="subcellular location">
    <subcellularLocation>
        <location evidence="1">Cell inner membrane</location>
    </subcellularLocation>
</comment>
<dbReference type="HOGENOM" id="CLU_049421_4_0_7"/>
<evidence type="ECO:0000256" key="4">
    <source>
        <dbReference type="ARBA" id="ARBA00022679"/>
    </source>
</evidence>
<keyword evidence="2" id="KW-1003">Cell membrane</keyword>
<keyword evidence="7" id="KW-0812">Transmembrane</keyword>
<comment type="caution">
    <text evidence="8">The sequence shown here is derived from an EMBL/GenBank/DDBJ whole genome shotgun (WGS) entry which is preliminary data.</text>
</comment>
<dbReference type="AlphaFoldDB" id="M3PAB6"/>
<proteinExistence type="predicted"/>
<reference evidence="8 9" key="1">
    <citation type="submission" date="2012-11" db="EMBL/GenBank/DDBJ databases">
        <authorList>
            <person name="Weinstock G."/>
            <person name="Sodergren E."/>
            <person name="Lobos E.A."/>
            <person name="Fulton L."/>
            <person name="Fulton R."/>
            <person name="Courtney L."/>
            <person name="Fronick C."/>
            <person name="O'Laughlin M."/>
            <person name="Godfrey J."/>
            <person name="Wilson R.M."/>
            <person name="Miner T."/>
            <person name="Farmer C."/>
            <person name="Delehaunty K."/>
            <person name="Cordes M."/>
            <person name="Minx P."/>
            <person name="Tomlinson C."/>
            <person name="Chen J."/>
            <person name="Wollam A."/>
            <person name="Pepin K.H."/>
            <person name="Bhonagiri V."/>
            <person name="Zhang X."/>
            <person name="Suruliraj S."/>
            <person name="Antonio M."/>
            <person name="Secka O."/>
            <person name="Thomas J."/>
            <person name="Warren W."/>
            <person name="Mitreva M."/>
            <person name="Mardis E.R."/>
            <person name="Wilson R.K."/>
        </authorList>
    </citation>
    <scope>NUCLEOTIDE SEQUENCE [LARGE SCALE GENOMIC DNA]</scope>
    <source>
        <strain evidence="8 9">GAM260BSi</strain>
    </source>
</reference>
<evidence type="ECO:0000313" key="9">
    <source>
        <dbReference type="Proteomes" id="UP000012023"/>
    </source>
</evidence>
<keyword evidence="7" id="KW-1133">Transmembrane helix</keyword>
<protein>
    <submittedName>
        <fullName evidence="8">Lipid A biosynthesis lauroyl acyltransferase</fullName>
    </submittedName>
</protein>
<dbReference type="CDD" id="cd07984">
    <property type="entry name" value="LPLAT_LABLAT-like"/>
    <property type="match status" value="1"/>
</dbReference>
<evidence type="ECO:0000256" key="7">
    <source>
        <dbReference type="SAM" id="Phobius"/>
    </source>
</evidence>
<evidence type="ECO:0000256" key="2">
    <source>
        <dbReference type="ARBA" id="ARBA00022475"/>
    </source>
</evidence>
<evidence type="ECO:0000256" key="6">
    <source>
        <dbReference type="ARBA" id="ARBA00023315"/>
    </source>
</evidence>
<dbReference type="GO" id="GO:0005886">
    <property type="term" value="C:plasma membrane"/>
    <property type="evidence" value="ECO:0007669"/>
    <property type="project" value="UniProtKB-SubCell"/>
</dbReference>
<dbReference type="Proteomes" id="UP000012023">
    <property type="component" value="Unassembled WGS sequence"/>
</dbReference>
<dbReference type="PANTHER" id="PTHR30606:SF9">
    <property type="entry name" value="LIPID A BIOSYNTHESIS LAUROYLTRANSFERASE"/>
    <property type="match status" value="1"/>
</dbReference>
<keyword evidence="6 8" id="KW-0012">Acyltransferase</keyword>
<dbReference type="NCBIfam" id="NF006270">
    <property type="entry name" value="PRK08419.1"/>
    <property type="match status" value="1"/>
</dbReference>
<sequence>MRFKYFKYFKGKRMTYKERLIHEKILNKDDKGFKTELRILSVFIVEFLVNILGFMLAKMPHFWFLRCVKALAWLMKTFDRRRYFDAKANLDFVFGDSKSEEEKKRIIKKGYENFAFIILETIRVIFIPKAEYDARFTLINEENVWKSLNKEGQAITLCMHFGYWEAVGTTLAQYYENYGRGCLGRLTKFAPINHMIMSRREAFGVRFVNKIGAMKELIKMYNQGNGLVGILVDQNVVPKDGVVVKFFNRDATHTTIASILSRRYNIDIQPVFIDFNDDYSHYTATYYPSIRSQITDNAENDILECTQAQASLCEEVIRNHPESYFWFHRRFKSTHPEIYQR</sequence>
<evidence type="ECO:0000256" key="3">
    <source>
        <dbReference type="ARBA" id="ARBA00022519"/>
    </source>
</evidence>
<dbReference type="InterPro" id="IPR004960">
    <property type="entry name" value="LipA_acyltrans"/>
</dbReference>
<keyword evidence="5 7" id="KW-0472">Membrane</keyword>
<evidence type="ECO:0000313" key="8">
    <source>
        <dbReference type="EMBL" id="EMH21858.1"/>
    </source>
</evidence>
<name>M3PAB6_HELPX</name>
<keyword evidence="4 8" id="KW-0808">Transferase</keyword>
<dbReference type="PATRIC" id="fig|1159046.3.peg.1198"/>
<keyword evidence="3" id="KW-0997">Cell inner membrane</keyword>
<dbReference type="Pfam" id="PF03279">
    <property type="entry name" value="Lip_A_acyltrans"/>
    <property type="match status" value="1"/>
</dbReference>
<dbReference type="EMBL" id="APDV01000078">
    <property type="protein sequence ID" value="EMH21858.1"/>
    <property type="molecule type" value="Genomic_DNA"/>
</dbReference>
<organism evidence="8 9">
    <name type="scientific">Helicobacter pylori GAM260BSi</name>
    <dbReference type="NCBI Taxonomy" id="1159046"/>
    <lineage>
        <taxon>Bacteria</taxon>
        <taxon>Pseudomonadati</taxon>
        <taxon>Campylobacterota</taxon>
        <taxon>Epsilonproteobacteria</taxon>
        <taxon>Campylobacterales</taxon>
        <taxon>Helicobacteraceae</taxon>
        <taxon>Helicobacter</taxon>
    </lineage>
</organism>
<evidence type="ECO:0000256" key="1">
    <source>
        <dbReference type="ARBA" id="ARBA00004533"/>
    </source>
</evidence>
<evidence type="ECO:0000256" key="5">
    <source>
        <dbReference type="ARBA" id="ARBA00023136"/>
    </source>
</evidence>
<accession>M3PAB6</accession>
<feature type="transmembrane region" description="Helical" evidence="7">
    <location>
        <begin position="37"/>
        <end position="56"/>
    </location>
</feature>